<name>A0AAU7J891_9VIRU</name>
<evidence type="ECO:0008006" key="2">
    <source>
        <dbReference type="Google" id="ProtNLM"/>
    </source>
</evidence>
<dbReference type="EMBL" id="PP763432">
    <property type="protein sequence ID" value="XBN42181.1"/>
    <property type="molecule type" value="Genomic_DNA"/>
</dbReference>
<accession>A0AAU7J891</accession>
<protein>
    <recommendedName>
        <fullName evidence="2">Tail terminator</fullName>
    </recommendedName>
</protein>
<reference evidence="1" key="1">
    <citation type="submission" date="2024-05" db="EMBL/GenBank/DDBJ databases">
        <title>Complete genome sequence of bacteriophages Merry and Sunny infecting Microbacterium sp. isolated from an alkaline commercial outdoor algal pond.</title>
        <authorList>
            <person name="Levesque A.V."/>
            <person name="Rabines A.J."/>
            <person name="Alrubaiaan E."/>
            <person name="Oliver A."/>
            <person name="Allen E.E."/>
            <person name="Hazlebeck D."/>
            <person name="Pinowska A."/>
            <person name="Traller J.C."/>
            <person name="Zeigler Allen L."/>
        </authorList>
    </citation>
    <scope>NUCLEOTIDE SEQUENCE</scope>
</reference>
<organism evidence="1">
    <name type="scientific">Microbacterium phage Sunny</name>
    <dbReference type="NCBI Taxonomy" id="3144828"/>
    <lineage>
        <taxon>Viruses</taxon>
    </lineage>
</organism>
<evidence type="ECO:0000313" key="1">
    <source>
        <dbReference type="EMBL" id="XBN42181.1"/>
    </source>
</evidence>
<proteinExistence type="predicted"/>
<sequence>MPGPDFTASLTHYREAITGALTPTPGRIFSQPGGEVAWDQCDCDGQAWSRIVSLTPVIGTRKANGIACVEWWDVTFAVGVLRCVQGPTQRGNPPSATAVTADAERFATDLLALMAVIENDPYVRQITQATPLGPQGGCAGSEVQFIVRLEPCRE</sequence>